<organism evidence="2 3">
    <name type="scientific">Caerostris darwini</name>
    <dbReference type="NCBI Taxonomy" id="1538125"/>
    <lineage>
        <taxon>Eukaryota</taxon>
        <taxon>Metazoa</taxon>
        <taxon>Ecdysozoa</taxon>
        <taxon>Arthropoda</taxon>
        <taxon>Chelicerata</taxon>
        <taxon>Arachnida</taxon>
        <taxon>Araneae</taxon>
        <taxon>Araneomorphae</taxon>
        <taxon>Entelegynae</taxon>
        <taxon>Araneoidea</taxon>
        <taxon>Araneidae</taxon>
        <taxon>Caerostris</taxon>
    </lineage>
</organism>
<keyword evidence="3" id="KW-1185">Reference proteome</keyword>
<feature type="region of interest" description="Disordered" evidence="1">
    <location>
        <begin position="27"/>
        <end position="55"/>
    </location>
</feature>
<sequence length="89" mass="9421">MVTPSELPPHPPWSASLRVCPRKRVTSEGRALPGSIGKTPGISLGAGGHRPSISPDTGKKILLSLCCLPRGRGFSTNLSSGFRTRIFLV</sequence>
<dbReference type="AlphaFoldDB" id="A0AAV4SQC8"/>
<evidence type="ECO:0000256" key="1">
    <source>
        <dbReference type="SAM" id="MobiDB-lite"/>
    </source>
</evidence>
<accession>A0AAV4SQC8</accession>
<gene>
    <name evidence="2" type="ORF">CDAR_518051</name>
</gene>
<evidence type="ECO:0000313" key="2">
    <source>
        <dbReference type="EMBL" id="GIY35965.1"/>
    </source>
</evidence>
<dbReference type="Proteomes" id="UP001054837">
    <property type="component" value="Unassembled WGS sequence"/>
</dbReference>
<comment type="caution">
    <text evidence="2">The sequence shown here is derived from an EMBL/GenBank/DDBJ whole genome shotgun (WGS) entry which is preliminary data.</text>
</comment>
<evidence type="ECO:0000313" key="3">
    <source>
        <dbReference type="Proteomes" id="UP001054837"/>
    </source>
</evidence>
<proteinExistence type="predicted"/>
<dbReference type="EMBL" id="BPLQ01008211">
    <property type="protein sequence ID" value="GIY35965.1"/>
    <property type="molecule type" value="Genomic_DNA"/>
</dbReference>
<protein>
    <submittedName>
        <fullName evidence="2">Uncharacterized protein</fullName>
    </submittedName>
</protein>
<reference evidence="2 3" key="1">
    <citation type="submission" date="2021-06" db="EMBL/GenBank/DDBJ databases">
        <title>Caerostris darwini draft genome.</title>
        <authorList>
            <person name="Kono N."/>
            <person name="Arakawa K."/>
        </authorList>
    </citation>
    <scope>NUCLEOTIDE SEQUENCE [LARGE SCALE GENOMIC DNA]</scope>
</reference>
<name>A0AAV4SQC8_9ARAC</name>